<evidence type="ECO:0000256" key="8">
    <source>
        <dbReference type="ARBA" id="ARBA00023136"/>
    </source>
</evidence>
<evidence type="ECO:0000256" key="3">
    <source>
        <dbReference type="ARBA" id="ARBA00022692"/>
    </source>
</evidence>
<dbReference type="PANTHER" id="PTHR12825:SF0">
    <property type="entry name" value="VESICLE TRANSPORT PROTEIN SEC20"/>
    <property type="match status" value="1"/>
</dbReference>
<dbReference type="PANTHER" id="PTHR12825">
    <property type="entry name" value="BNIP1-RELATED"/>
    <property type="match status" value="1"/>
</dbReference>
<dbReference type="GO" id="GO:0006890">
    <property type="term" value="P:retrograde vesicle-mediated transport, Golgi to endoplasmic reticulum"/>
    <property type="evidence" value="ECO:0007669"/>
    <property type="project" value="InterPro"/>
</dbReference>
<evidence type="ECO:0000313" key="12">
    <source>
        <dbReference type="EMBL" id="KAA8901488.1"/>
    </source>
</evidence>
<feature type="transmembrane region" description="Helical" evidence="10">
    <location>
        <begin position="197"/>
        <end position="213"/>
    </location>
</feature>
<dbReference type="OMA" id="WSFFKIF"/>
<evidence type="ECO:0000256" key="7">
    <source>
        <dbReference type="ARBA" id="ARBA00023054"/>
    </source>
</evidence>
<dbReference type="VEuPathDB" id="FungiDB:DIURU_003197"/>
<gene>
    <name evidence="12" type="ORF">DIURU_003197</name>
</gene>
<evidence type="ECO:0000256" key="9">
    <source>
        <dbReference type="ARBA" id="ARBA00037934"/>
    </source>
</evidence>
<dbReference type="OrthoDB" id="46868at2759"/>
<dbReference type="Pfam" id="PF03908">
    <property type="entry name" value="Sec20"/>
    <property type="match status" value="1"/>
</dbReference>
<evidence type="ECO:0000256" key="1">
    <source>
        <dbReference type="ARBA" id="ARBA00004163"/>
    </source>
</evidence>
<dbReference type="Proteomes" id="UP000449547">
    <property type="component" value="Unassembled WGS sequence"/>
</dbReference>
<dbReference type="InterPro" id="IPR056173">
    <property type="entry name" value="Sec20_C"/>
</dbReference>
<organism evidence="12 13">
    <name type="scientific">Diutina rugosa</name>
    <name type="common">Yeast</name>
    <name type="synonym">Candida rugosa</name>
    <dbReference type="NCBI Taxonomy" id="5481"/>
    <lineage>
        <taxon>Eukaryota</taxon>
        <taxon>Fungi</taxon>
        <taxon>Dikarya</taxon>
        <taxon>Ascomycota</taxon>
        <taxon>Saccharomycotina</taxon>
        <taxon>Pichiomycetes</taxon>
        <taxon>Debaryomycetaceae</taxon>
        <taxon>Diutina</taxon>
    </lineage>
</organism>
<keyword evidence="2" id="KW-0813">Transport</keyword>
<evidence type="ECO:0000256" key="4">
    <source>
        <dbReference type="ARBA" id="ARBA00022824"/>
    </source>
</evidence>
<protein>
    <recommendedName>
        <fullName evidence="11">Sec20 C-terminal domain-containing protein</fullName>
    </recommendedName>
</protein>
<dbReference type="EMBL" id="SWFT01000102">
    <property type="protein sequence ID" value="KAA8901488.1"/>
    <property type="molecule type" value="Genomic_DNA"/>
</dbReference>
<dbReference type="RefSeq" id="XP_034011969.1">
    <property type="nucleotide sequence ID" value="XM_034155932.1"/>
</dbReference>
<keyword evidence="7" id="KW-0175">Coiled coil</keyword>
<proteinExistence type="inferred from homology"/>
<evidence type="ECO:0000259" key="11">
    <source>
        <dbReference type="Pfam" id="PF03908"/>
    </source>
</evidence>
<sequence>MDSKFDNLRTQIYDELVDGGDQTLVESLLVEYKELLVVARIKYPEAYPSYQLKFNGVQNKVRQYQIKQNIAVNERTQEQRLEKYYIVPEASSSMSAEEAREALFAGYARSSKNQEDKSTKQQVLSTNKKITQSLQQTRQLMTSSILQTELNIDSLDQQTKDLKSLNESYMKFSDILSVSDSVVKFIQKQDREDQRRIRYALIFLGLCVFRVFWRRALSLPIRMLLWWFLRLFRVFGWIFGKVFFKSSSAVTSSGGISYETVSALMTQVESSMDPSSISSSLDDILASVKSGVEVAESIVSAAVSDQADILSDAVSTVVSAAESIATASSSIVSSVVSAESPIQSSSSIEAVSSIISSSTGVTIEAAMEILDEL</sequence>
<dbReference type="GO" id="GO:0005484">
    <property type="term" value="F:SNAP receptor activity"/>
    <property type="evidence" value="ECO:0007669"/>
    <property type="project" value="InterPro"/>
</dbReference>
<accession>A0A642UM39</accession>
<reference evidence="12 13" key="1">
    <citation type="submission" date="2019-07" db="EMBL/GenBank/DDBJ databases">
        <title>Genome assembly of two rare yeast pathogens: Diutina rugosa and Trichomonascus ciferrii.</title>
        <authorList>
            <person name="Mixao V."/>
            <person name="Saus E."/>
            <person name="Hansen A."/>
            <person name="Lass-Flor C."/>
            <person name="Gabaldon T."/>
        </authorList>
    </citation>
    <scope>NUCLEOTIDE SEQUENCE [LARGE SCALE GENOMIC DNA]</scope>
    <source>
        <strain evidence="12 13">CBS 613</strain>
    </source>
</reference>
<comment type="subcellular location">
    <subcellularLocation>
        <location evidence="1">Endoplasmic reticulum membrane</location>
        <topology evidence="1">Single-pass type IV membrane protein</topology>
    </subcellularLocation>
</comment>
<dbReference type="AlphaFoldDB" id="A0A642UM39"/>
<keyword evidence="6 10" id="KW-1133">Transmembrane helix</keyword>
<evidence type="ECO:0000256" key="2">
    <source>
        <dbReference type="ARBA" id="ARBA00022448"/>
    </source>
</evidence>
<evidence type="ECO:0000256" key="5">
    <source>
        <dbReference type="ARBA" id="ARBA00022892"/>
    </source>
</evidence>
<evidence type="ECO:0000313" key="13">
    <source>
        <dbReference type="Proteomes" id="UP000449547"/>
    </source>
</evidence>
<evidence type="ECO:0000256" key="6">
    <source>
        <dbReference type="ARBA" id="ARBA00022989"/>
    </source>
</evidence>
<keyword evidence="4" id="KW-0256">Endoplasmic reticulum</keyword>
<dbReference type="InterPro" id="IPR005606">
    <property type="entry name" value="Sec20"/>
</dbReference>
<keyword evidence="3 10" id="KW-0812">Transmembrane</keyword>
<comment type="caution">
    <text evidence="12">The sequence shown here is derived from an EMBL/GenBank/DDBJ whole genome shotgun (WGS) entry which is preliminary data.</text>
</comment>
<evidence type="ECO:0000256" key="10">
    <source>
        <dbReference type="SAM" id="Phobius"/>
    </source>
</evidence>
<comment type="similarity">
    <text evidence="9">Belongs to the SEC20 family.</text>
</comment>
<dbReference type="GO" id="GO:0031201">
    <property type="term" value="C:SNARE complex"/>
    <property type="evidence" value="ECO:0007669"/>
    <property type="project" value="TreeGrafter"/>
</dbReference>
<name>A0A642UM39_DIURU</name>
<dbReference type="GeneID" id="54781848"/>
<dbReference type="GO" id="GO:0005789">
    <property type="term" value="C:endoplasmic reticulum membrane"/>
    <property type="evidence" value="ECO:0007669"/>
    <property type="project" value="UniProtKB-SubCell"/>
</dbReference>
<keyword evidence="13" id="KW-1185">Reference proteome</keyword>
<keyword evidence="5" id="KW-0931">ER-Golgi transport</keyword>
<keyword evidence="8 10" id="KW-0472">Membrane</keyword>
<feature type="domain" description="Sec20 C-terminal" evidence="11">
    <location>
        <begin position="125"/>
        <end position="215"/>
    </location>
</feature>